<dbReference type="SUPFAM" id="SSF47203">
    <property type="entry name" value="Acyl-CoA dehydrogenase C-terminal domain-like"/>
    <property type="match status" value="1"/>
</dbReference>
<gene>
    <name evidence="11" type="ORF">SAMN05443636_1654</name>
</gene>
<dbReference type="InterPro" id="IPR037069">
    <property type="entry name" value="AcylCoA_DH/ox_N_sf"/>
</dbReference>
<accession>A0A1M5PLB9</accession>
<dbReference type="Gene3D" id="1.10.540.10">
    <property type="entry name" value="Acyl-CoA dehydrogenase/oxidase, N-terminal domain"/>
    <property type="match status" value="1"/>
</dbReference>
<dbReference type="RefSeq" id="WP_073308341.1">
    <property type="nucleotide sequence ID" value="NZ_FQWV01000003.1"/>
</dbReference>
<dbReference type="InterPro" id="IPR009100">
    <property type="entry name" value="AcylCoA_DH/oxidase_NM_dom_sf"/>
</dbReference>
<dbReference type="InterPro" id="IPR013786">
    <property type="entry name" value="AcylCoA_DH/ox_N"/>
</dbReference>
<dbReference type="Proteomes" id="UP000184357">
    <property type="component" value="Unassembled WGS sequence"/>
</dbReference>
<dbReference type="PROSITE" id="PS00072">
    <property type="entry name" value="ACYL_COA_DH_1"/>
    <property type="match status" value="1"/>
</dbReference>
<keyword evidence="5 7" id="KW-0274">FAD</keyword>
<dbReference type="GO" id="GO:0003995">
    <property type="term" value="F:acyl-CoA dehydrogenase activity"/>
    <property type="evidence" value="ECO:0007669"/>
    <property type="project" value="InterPro"/>
</dbReference>
<comment type="similarity">
    <text evidence="2 7">Belongs to the acyl-CoA dehydrogenase family.</text>
</comment>
<feature type="domain" description="Acyl-CoA dehydrogenase/oxidase C-terminal" evidence="8">
    <location>
        <begin position="262"/>
        <end position="419"/>
    </location>
</feature>
<evidence type="ECO:0000313" key="12">
    <source>
        <dbReference type="Proteomes" id="UP000184357"/>
    </source>
</evidence>
<dbReference type="GO" id="GO:0005737">
    <property type="term" value="C:cytoplasm"/>
    <property type="evidence" value="ECO:0007669"/>
    <property type="project" value="TreeGrafter"/>
</dbReference>
<dbReference type="InterPro" id="IPR006089">
    <property type="entry name" value="Acyl-CoA_DH_CS"/>
</dbReference>
<dbReference type="Pfam" id="PF02770">
    <property type="entry name" value="Acyl-CoA_dh_M"/>
    <property type="match status" value="1"/>
</dbReference>
<dbReference type="Gene3D" id="1.20.140.10">
    <property type="entry name" value="Butyryl-CoA Dehydrogenase, subunit A, domain 3"/>
    <property type="match status" value="1"/>
</dbReference>
<evidence type="ECO:0000256" key="7">
    <source>
        <dbReference type="RuleBase" id="RU362125"/>
    </source>
</evidence>
<dbReference type="SUPFAM" id="SSF56645">
    <property type="entry name" value="Acyl-CoA dehydrogenase NM domain-like"/>
    <property type="match status" value="1"/>
</dbReference>
<dbReference type="Pfam" id="PF00441">
    <property type="entry name" value="Acyl-CoA_dh_1"/>
    <property type="match status" value="1"/>
</dbReference>
<name>A0A1M5PLB9_9EURY</name>
<evidence type="ECO:0000256" key="3">
    <source>
        <dbReference type="ARBA" id="ARBA00019125"/>
    </source>
</evidence>
<proteinExistence type="inferred from homology"/>
<feature type="domain" description="Acyl-CoA oxidase/dehydrogenase middle" evidence="9">
    <location>
        <begin position="154"/>
        <end position="250"/>
    </location>
</feature>
<dbReference type="STRING" id="43928.SAMN05443636_1654"/>
<evidence type="ECO:0000256" key="5">
    <source>
        <dbReference type="ARBA" id="ARBA00022827"/>
    </source>
</evidence>
<evidence type="ECO:0000313" key="11">
    <source>
        <dbReference type="EMBL" id="SHH02574.1"/>
    </source>
</evidence>
<organism evidence="11 12">
    <name type="scientific">Halobaculum gomorrense</name>
    <dbReference type="NCBI Taxonomy" id="43928"/>
    <lineage>
        <taxon>Archaea</taxon>
        <taxon>Methanobacteriati</taxon>
        <taxon>Methanobacteriota</taxon>
        <taxon>Stenosarchaea group</taxon>
        <taxon>Halobacteria</taxon>
        <taxon>Halobacteriales</taxon>
        <taxon>Haloferacaceae</taxon>
        <taxon>Halobaculum</taxon>
    </lineage>
</organism>
<dbReference type="InterPro" id="IPR006091">
    <property type="entry name" value="Acyl-CoA_Oxase/DH_mid-dom"/>
</dbReference>
<dbReference type="PANTHER" id="PTHR48083:SF2">
    <property type="entry name" value="MEDIUM-CHAIN SPECIFIC ACYL-COA DEHYDROGENASE, MITOCHONDRIAL"/>
    <property type="match status" value="1"/>
</dbReference>
<keyword evidence="12" id="KW-1185">Reference proteome</keyword>
<dbReference type="Pfam" id="PF02771">
    <property type="entry name" value="Acyl-CoA_dh_N"/>
    <property type="match status" value="1"/>
</dbReference>
<dbReference type="InterPro" id="IPR046373">
    <property type="entry name" value="Acyl-CoA_Oxase/DH_mid-dom_sf"/>
</dbReference>
<comment type="cofactor">
    <cofactor evidence="1 7">
        <name>FAD</name>
        <dbReference type="ChEBI" id="CHEBI:57692"/>
    </cofactor>
</comment>
<keyword evidence="6 7" id="KW-0560">Oxidoreductase</keyword>
<protein>
    <recommendedName>
        <fullName evidence="3">Medium-chain specific acyl-CoA dehydrogenase, mitochondrial</fullName>
    </recommendedName>
</protein>
<evidence type="ECO:0000256" key="2">
    <source>
        <dbReference type="ARBA" id="ARBA00009347"/>
    </source>
</evidence>
<dbReference type="InterPro" id="IPR036250">
    <property type="entry name" value="AcylCo_DH-like_C"/>
</dbReference>
<dbReference type="PANTHER" id="PTHR48083">
    <property type="entry name" value="MEDIUM-CHAIN SPECIFIC ACYL-COA DEHYDROGENASE, MITOCHONDRIAL-RELATED"/>
    <property type="match status" value="1"/>
</dbReference>
<dbReference type="EMBL" id="FQWV01000003">
    <property type="protein sequence ID" value="SHH02574.1"/>
    <property type="molecule type" value="Genomic_DNA"/>
</dbReference>
<evidence type="ECO:0000259" key="8">
    <source>
        <dbReference type="Pfam" id="PF00441"/>
    </source>
</evidence>
<dbReference type="InterPro" id="IPR009075">
    <property type="entry name" value="AcylCo_DH/oxidase_C"/>
</dbReference>
<evidence type="ECO:0000259" key="9">
    <source>
        <dbReference type="Pfam" id="PF02770"/>
    </source>
</evidence>
<dbReference type="OrthoDB" id="275197at2157"/>
<dbReference type="Gene3D" id="2.40.110.10">
    <property type="entry name" value="Butyryl-CoA Dehydrogenase, subunit A, domain 2"/>
    <property type="match status" value="1"/>
</dbReference>
<reference evidence="11 12" key="1">
    <citation type="submission" date="2016-11" db="EMBL/GenBank/DDBJ databases">
        <authorList>
            <person name="Jaros S."/>
            <person name="Januszkiewicz K."/>
            <person name="Wedrychowicz H."/>
        </authorList>
    </citation>
    <scope>NUCLEOTIDE SEQUENCE [LARGE SCALE GENOMIC DNA]</scope>
    <source>
        <strain evidence="11 12">DSM 9297</strain>
    </source>
</reference>
<dbReference type="InterPro" id="IPR050741">
    <property type="entry name" value="Acyl-CoA_dehydrogenase"/>
</dbReference>
<evidence type="ECO:0000256" key="4">
    <source>
        <dbReference type="ARBA" id="ARBA00022630"/>
    </source>
</evidence>
<dbReference type="GO" id="GO:0033539">
    <property type="term" value="P:fatty acid beta-oxidation using acyl-CoA dehydrogenase"/>
    <property type="evidence" value="ECO:0007669"/>
    <property type="project" value="TreeGrafter"/>
</dbReference>
<evidence type="ECO:0000256" key="6">
    <source>
        <dbReference type="ARBA" id="ARBA00023002"/>
    </source>
</evidence>
<dbReference type="GO" id="GO:0050660">
    <property type="term" value="F:flavin adenine dinucleotide binding"/>
    <property type="evidence" value="ECO:0007669"/>
    <property type="project" value="InterPro"/>
</dbReference>
<keyword evidence="4 7" id="KW-0285">Flavoprotein</keyword>
<feature type="domain" description="Acyl-CoA dehydrogenase/oxidase N-terminal" evidence="10">
    <location>
        <begin position="63"/>
        <end position="149"/>
    </location>
</feature>
<dbReference type="CDD" id="cd00567">
    <property type="entry name" value="ACAD"/>
    <property type="match status" value="1"/>
</dbReference>
<evidence type="ECO:0000259" key="10">
    <source>
        <dbReference type="Pfam" id="PF02771"/>
    </source>
</evidence>
<evidence type="ECO:0000256" key="1">
    <source>
        <dbReference type="ARBA" id="ARBA00001974"/>
    </source>
</evidence>
<dbReference type="AlphaFoldDB" id="A0A1M5PLB9"/>
<sequence>MSTFPEDDALAGEFAVPDDVQPVVDRVIAFIEEEVLPYEEAHADHVGGPLDYLDDDGLMKPETRAMQAEIRKRSADEGLYALHLPEEVGGGGLTNREHFYVQEAVFRYGTGHGSSVARAMMAWTEGPSPALLHLDEDQREEWLRPLVEGRETACIGITEPGAGSDVTAVSTTAERDGDGWVLNGDKRYITNGPFADTAQILATVEGAEGPPHETMGMFLVDTDNPGYEVGQPNLNIMMDGITSDVHLRDCRVDGDQLVGEVGDGLPLALSWVNWRRAGRAGMCAGMGRYLLDRMLTYAKDRETFGEPIGTNQAVQWPIVETATEIHAVREFGTALLGAYDAEANLHDLHQPTTARRKLSMLKYYPEDRLFDWADRAIQVLGGYGLMRAGGVERVFRVARNLRIPAGTTEIQKRTIAKTLGLE</sequence>